<dbReference type="RefSeq" id="WP_114796507.1">
    <property type="nucleotide sequence ID" value="NZ_QQZY01000005.1"/>
</dbReference>
<feature type="signal peptide" evidence="1">
    <location>
        <begin position="1"/>
        <end position="21"/>
    </location>
</feature>
<dbReference type="EMBL" id="QQZY01000005">
    <property type="protein sequence ID" value="RDI73974.1"/>
    <property type="molecule type" value="Genomic_DNA"/>
</dbReference>
<sequence length="127" mass="13276">MRYRVAIGTTVVALIIAPVSAAATWSWGFNYLGNSSSNGNCMAPAVAVPGAVCSGWNYWNSNYMDKRGGGYVYLGWQKDAYTSGFIGVSGVTQVATVPSTVGLGGYLKSAAEYVSGAASYLQTQAYS</sequence>
<evidence type="ECO:0000313" key="2">
    <source>
        <dbReference type="EMBL" id="RDI73974.1"/>
    </source>
</evidence>
<dbReference type="AlphaFoldDB" id="A0A7M2YVQ7"/>
<evidence type="ECO:0000256" key="1">
    <source>
        <dbReference type="SAM" id="SignalP"/>
    </source>
</evidence>
<comment type="caution">
    <text evidence="2">The sequence shown here is derived from an EMBL/GenBank/DDBJ whole genome shotgun (WGS) entry which is preliminary data.</text>
</comment>
<name>A0A7M2YVQ7_9ACTN</name>
<keyword evidence="1" id="KW-0732">Signal</keyword>
<feature type="chain" id="PRO_5039643080" evidence="1">
    <location>
        <begin position="22"/>
        <end position="127"/>
    </location>
</feature>
<accession>A0A7M2YVQ7</accession>
<gene>
    <name evidence="2" type="ORF">Gocc_2071</name>
</gene>
<evidence type="ECO:0000313" key="3">
    <source>
        <dbReference type="Proteomes" id="UP000254134"/>
    </source>
</evidence>
<keyword evidence="3" id="KW-1185">Reference proteome</keyword>
<proteinExistence type="predicted"/>
<reference evidence="2 3" key="1">
    <citation type="submission" date="2018-07" db="EMBL/GenBank/DDBJ databases">
        <title>High-quality-draft genome sequence of Gaiella occulta.</title>
        <authorList>
            <person name="Severino R."/>
            <person name="Froufe H.J.C."/>
            <person name="Rainey F.A."/>
            <person name="Barroso C."/>
            <person name="Albuquerque L."/>
            <person name="Lobo-Da-Cunha A."/>
            <person name="Da Costa M.S."/>
            <person name="Egas C."/>
        </authorList>
    </citation>
    <scope>NUCLEOTIDE SEQUENCE [LARGE SCALE GENOMIC DNA]</scope>
    <source>
        <strain evidence="2 3">F2-233</strain>
    </source>
</reference>
<dbReference type="Proteomes" id="UP000254134">
    <property type="component" value="Unassembled WGS sequence"/>
</dbReference>
<organism evidence="2 3">
    <name type="scientific">Gaiella occulta</name>
    <dbReference type="NCBI Taxonomy" id="1002870"/>
    <lineage>
        <taxon>Bacteria</taxon>
        <taxon>Bacillati</taxon>
        <taxon>Actinomycetota</taxon>
        <taxon>Thermoleophilia</taxon>
        <taxon>Gaiellales</taxon>
        <taxon>Gaiellaceae</taxon>
        <taxon>Gaiella</taxon>
    </lineage>
</organism>
<protein>
    <submittedName>
        <fullName evidence="2">Uncharacterized protein</fullName>
    </submittedName>
</protein>
<reference evidence="3" key="2">
    <citation type="journal article" date="2019" name="MicrobiologyOpen">
        <title>High-quality draft genome sequence of Gaiella occulta isolated from a 150 meter deep mineral water borehole and comparison with the genome sequences of other deep-branching lineages of the phylum Actinobacteria.</title>
        <authorList>
            <person name="Severino R."/>
            <person name="Froufe H.J.C."/>
            <person name="Barroso C."/>
            <person name="Albuquerque L."/>
            <person name="Lobo-da-Cunha A."/>
            <person name="da Costa M.S."/>
            <person name="Egas C."/>
        </authorList>
    </citation>
    <scope>NUCLEOTIDE SEQUENCE [LARGE SCALE GENOMIC DNA]</scope>
    <source>
        <strain evidence="3">F2-233</strain>
    </source>
</reference>